<keyword evidence="4 7" id="KW-0378">Hydrolase</keyword>
<keyword evidence="2 7" id="KW-0645">Protease</keyword>
<dbReference type="GO" id="GO:0006518">
    <property type="term" value="P:peptide metabolic process"/>
    <property type="evidence" value="ECO:0007669"/>
    <property type="project" value="TreeGrafter"/>
</dbReference>
<dbReference type="PANTHER" id="PTHR11804:SF84">
    <property type="entry name" value="SACCHAROLYSIN"/>
    <property type="match status" value="1"/>
</dbReference>
<evidence type="ECO:0000256" key="1">
    <source>
        <dbReference type="ARBA" id="ARBA00006040"/>
    </source>
</evidence>
<dbReference type="GO" id="GO:0006508">
    <property type="term" value="P:proteolysis"/>
    <property type="evidence" value="ECO:0007669"/>
    <property type="project" value="UniProtKB-KW"/>
</dbReference>
<dbReference type="FunFam" id="3.40.390.10:FF:000006">
    <property type="entry name" value="Thimet oligopeptidase 1"/>
    <property type="match status" value="1"/>
</dbReference>
<organism evidence="9 10">
    <name type="scientific">Cladorrhinum samala</name>
    <dbReference type="NCBI Taxonomy" id="585594"/>
    <lineage>
        <taxon>Eukaryota</taxon>
        <taxon>Fungi</taxon>
        <taxon>Dikarya</taxon>
        <taxon>Ascomycota</taxon>
        <taxon>Pezizomycotina</taxon>
        <taxon>Sordariomycetes</taxon>
        <taxon>Sordariomycetidae</taxon>
        <taxon>Sordariales</taxon>
        <taxon>Podosporaceae</taxon>
        <taxon>Cladorrhinum</taxon>
    </lineage>
</organism>
<name>A0AAV9HBS7_9PEZI</name>
<accession>A0AAV9HBS7</accession>
<dbReference type="CDD" id="cd06455">
    <property type="entry name" value="M3A_TOP"/>
    <property type="match status" value="1"/>
</dbReference>
<protein>
    <submittedName>
        <fullName evidence="9">Peptidase family M3-domain-containing protein</fullName>
    </submittedName>
</protein>
<reference evidence="9" key="2">
    <citation type="submission" date="2023-06" db="EMBL/GenBank/DDBJ databases">
        <authorList>
            <consortium name="Lawrence Berkeley National Laboratory"/>
            <person name="Mondo S.J."/>
            <person name="Hensen N."/>
            <person name="Bonometti L."/>
            <person name="Westerberg I."/>
            <person name="Brannstrom I.O."/>
            <person name="Guillou S."/>
            <person name="Cros-Aarteil S."/>
            <person name="Calhoun S."/>
            <person name="Haridas S."/>
            <person name="Kuo A."/>
            <person name="Pangilinan J."/>
            <person name="Riley R."/>
            <person name="Labutti K."/>
            <person name="Andreopoulos B."/>
            <person name="Lipzen A."/>
            <person name="Chen C."/>
            <person name="Yanf M."/>
            <person name="Daum C."/>
            <person name="Ng V."/>
            <person name="Clum A."/>
            <person name="Steindorff A."/>
            <person name="Ohm R."/>
            <person name="Martin F."/>
            <person name="Silar P."/>
            <person name="Natvig D."/>
            <person name="Lalanne C."/>
            <person name="Gautier V."/>
            <person name="Ament-Velasquez S.L."/>
            <person name="Kruys A."/>
            <person name="Hutchinson M.I."/>
            <person name="Powell A.J."/>
            <person name="Barry K."/>
            <person name="Miller A.N."/>
            <person name="Grigoriev I.V."/>
            <person name="Debuchy R."/>
            <person name="Gladieux P."/>
            <person name="Thoren M.H."/>
            <person name="Johannesson H."/>
        </authorList>
    </citation>
    <scope>NUCLEOTIDE SEQUENCE</scope>
    <source>
        <strain evidence="9">PSN324</strain>
    </source>
</reference>
<dbReference type="InterPro" id="IPR024079">
    <property type="entry name" value="MetalloPept_cat_dom_sf"/>
</dbReference>
<proteinExistence type="inferred from homology"/>
<dbReference type="SUPFAM" id="SSF55486">
    <property type="entry name" value="Metalloproteases ('zincins'), catalytic domain"/>
    <property type="match status" value="1"/>
</dbReference>
<dbReference type="GO" id="GO:0004222">
    <property type="term" value="F:metalloendopeptidase activity"/>
    <property type="evidence" value="ECO:0007669"/>
    <property type="project" value="InterPro"/>
</dbReference>
<evidence type="ECO:0000256" key="7">
    <source>
        <dbReference type="RuleBase" id="RU003435"/>
    </source>
</evidence>
<evidence type="ECO:0000313" key="10">
    <source>
        <dbReference type="Proteomes" id="UP001321749"/>
    </source>
</evidence>
<comment type="cofactor">
    <cofactor evidence="7">
        <name>Zn(2+)</name>
        <dbReference type="ChEBI" id="CHEBI:29105"/>
    </cofactor>
    <text evidence="7">Binds 1 zinc ion.</text>
</comment>
<dbReference type="EMBL" id="MU865083">
    <property type="protein sequence ID" value="KAK4458082.1"/>
    <property type="molecule type" value="Genomic_DNA"/>
</dbReference>
<evidence type="ECO:0000256" key="4">
    <source>
        <dbReference type="ARBA" id="ARBA00022801"/>
    </source>
</evidence>
<keyword evidence="3 7" id="KW-0479">Metal-binding</keyword>
<evidence type="ECO:0000259" key="8">
    <source>
        <dbReference type="Pfam" id="PF01432"/>
    </source>
</evidence>
<comment type="similarity">
    <text evidence="1 7">Belongs to the peptidase M3 family.</text>
</comment>
<dbReference type="InterPro" id="IPR024080">
    <property type="entry name" value="Neurolysin/TOP_N"/>
</dbReference>
<keyword evidence="5 7" id="KW-0862">Zinc</keyword>
<dbReference type="GO" id="GO:0005758">
    <property type="term" value="C:mitochondrial intermembrane space"/>
    <property type="evidence" value="ECO:0007669"/>
    <property type="project" value="TreeGrafter"/>
</dbReference>
<dbReference type="InterPro" id="IPR045090">
    <property type="entry name" value="Pept_M3A_M3B"/>
</dbReference>
<dbReference type="PANTHER" id="PTHR11804">
    <property type="entry name" value="PROTEASE M3 THIMET OLIGOPEPTIDASE-RELATED"/>
    <property type="match status" value="1"/>
</dbReference>
<dbReference type="Gene3D" id="3.40.390.10">
    <property type="entry name" value="Collagenase (Catalytic Domain)"/>
    <property type="match status" value="1"/>
</dbReference>
<keyword evidence="6 7" id="KW-0482">Metalloprotease</keyword>
<dbReference type="AlphaFoldDB" id="A0AAV9HBS7"/>
<evidence type="ECO:0000256" key="6">
    <source>
        <dbReference type="ARBA" id="ARBA00023049"/>
    </source>
</evidence>
<comment type="caution">
    <text evidence="9">The sequence shown here is derived from an EMBL/GenBank/DDBJ whole genome shotgun (WGS) entry which is preliminary data.</text>
</comment>
<dbReference type="Gene3D" id="1.20.1050.40">
    <property type="entry name" value="Endopeptidase. Chain P, domain 1"/>
    <property type="match status" value="1"/>
</dbReference>
<evidence type="ECO:0000256" key="5">
    <source>
        <dbReference type="ARBA" id="ARBA00022833"/>
    </source>
</evidence>
<dbReference type="Gene3D" id="1.10.1370.10">
    <property type="entry name" value="Neurolysin, domain 3"/>
    <property type="match status" value="1"/>
</dbReference>
<dbReference type="Proteomes" id="UP001321749">
    <property type="component" value="Unassembled WGS sequence"/>
</dbReference>
<dbReference type="InterPro" id="IPR024077">
    <property type="entry name" value="Neurolysin/TOP_dom2"/>
</dbReference>
<sequence length="722" mass="81669">MAKYANPPQAPPLFTGTKESIVADSKALCDTTRSLLDKLVAEIKPSENPAAATFDSVVRPQTDDENSNSLSARILGFYQYVSADSALRDASTEAEKIMDEFGIECSMREDVFHLVDAVYNNTGLAASKEQNPDRVIDDAVVKSAGLQNVESARLLEKERKSYIKNGLGLPDGPKRDRFKEIKKRLSQIQIAFQKALNEENGGLWFAKEELDGVPQDVLDTLEKGTGENEGKLRLSFKYPDLFPTLKFAKNPETRKKLFIENENKCNQNAPLFREAILLRDEAARLLGYPDHASFRIEDKMAKTVKTVMDFLGDLKTRLAPGGVKEIDHLLELKKKDHEARNLPFDGNYYLWDHRFYDRMMVEQEYSIDENTIAEYFPLTSTVAGMLKIFEELFGLVFVELTPEDRKRISPTGKAEDISWHEDVIIFSVWDDASEGEGFVGYLYLDLHPRQGKYGHAANFNLQPGFIQANGSRRYPATALVCNFSKPTPSKPSLLKHDEVVTLFHELGHGIHDLAGRTQYARYHGTSTVRDFVEAPSQMLENWCWTPSQLKSLSNHYKTGEKIPDDLIQKLIATKHVNDALFNLRQLHFGLFDMTVHTPKTHEELEQLDVSKLYNDLRVEISQIKGPEANGEPSTWGNGQATFGHLIGGYDAGYYGYLSSQVYSTDMFYSVFKSNPMDPVQGRRYRHTVLEKGGSRDEMVSLEEFLGRKPSTEAFYKELGLSD</sequence>
<dbReference type="InterPro" id="IPR001567">
    <property type="entry name" value="Pept_M3A_M3B_dom"/>
</dbReference>
<gene>
    <name evidence="9" type="ORF">QBC42DRAFT_186841</name>
</gene>
<dbReference type="GO" id="GO:0046872">
    <property type="term" value="F:metal ion binding"/>
    <property type="evidence" value="ECO:0007669"/>
    <property type="project" value="UniProtKB-UniRule"/>
</dbReference>
<evidence type="ECO:0000256" key="2">
    <source>
        <dbReference type="ARBA" id="ARBA00022670"/>
    </source>
</evidence>
<keyword evidence="10" id="KW-1185">Reference proteome</keyword>
<feature type="domain" description="Peptidase M3A/M3B catalytic" evidence="8">
    <location>
        <begin position="245"/>
        <end position="719"/>
    </location>
</feature>
<evidence type="ECO:0000313" key="9">
    <source>
        <dbReference type="EMBL" id="KAK4458082.1"/>
    </source>
</evidence>
<evidence type="ECO:0000256" key="3">
    <source>
        <dbReference type="ARBA" id="ARBA00022723"/>
    </source>
</evidence>
<dbReference type="Pfam" id="PF01432">
    <property type="entry name" value="Peptidase_M3"/>
    <property type="match status" value="1"/>
</dbReference>
<reference evidence="9" key="1">
    <citation type="journal article" date="2023" name="Mol. Phylogenet. Evol.">
        <title>Genome-scale phylogeny and comparative genomics of the fungal order Sordariales.</title>
        <authorList>
            <person name="Hensen N."/>
            <person name="Bonometti L."/>
            <person name="Westerberg I."/>
            <person name="Brannstrom I.O."/>
            <person name="Guillou S."/>
            <person name="Cros-Aarteil S."/>
            <person name="Calhoun S."/>
            <person name="Haridas S."/>
            <person name="Kuo A."/>
            <person name="Mondo S."/>
            <person name="Pangilinan J."/>
            <person name="Riley R."/>
            <person name="LaButti K."/>
            <person name="Andreopoulos B."/>
            <person name="Lipzen A."/>
            <person name="Chen C."/>
            <person name="Yan M."/>
            <person name="Daum C."/>
            <person name="Ng V."/>
            <person name="Clum A."/>
            <person name="Steindorff A."/>
            <person name="Ohm R.A."/>
            <person name="Martin F."/>
            <person name="Silar P."/>
            <person name="Natvig D.O."/>
            <person name="Lalanne C."/>
            <person name="Gautier V."/>
            <person name="Ament-Velasquez S.L."/>
            <person name="Kruys A."/>
            <person name="Hutchinson M.I."/>
            <person name="Powell A.J."/>
            <person name="Barry K."/>
            <person name="Miller A.N."/>
            <person name="Grigoriev I.V."/>
            <person name="Debuchy R."/>
            <person name="Gladieux P."/>
            <person name="Hiltunen Thoren M."/>
            <person name="Johannesson H."/>
        </authorList>
    </citation>
    <scope>NUCLEOTIDE SEQUENCE</scope>
    <source>
        <strain evidence="9">PSN324</strain>
    </source>
</reference>